<proteinExistence type="predicted"/>
<comment type="caution">
    <text evidence="2">The sequence shown here is derived from an EMBL/GenBank/DDBJ whole genome shotgun (WGS) entry which is preliminary data.</text>
</comment>
<keyword evidence="1" id="KW-0175">Coiled coil</keyword>
<keyword evidence="3" id="KW-1185">Reference proteome</keyword>
<evidence type="ECO:0000313" key="2">
    <source>
        <dbReference type="EMBL" id="ROT70557.1"/>
    </source>
</evidence>
<protein>
    <submittedName>
        <fullName evidence="2">Uncharacterized protein</fullName>
    </submittedName>
</protein>
<reference evidence="2 3" key="1">
    <citation type="submission" date="2018-04" db="EMBL/GenBank/DDBJ databases">
        <authorList>
            <person name="Zhang X."/>
            <person name="Yuan J."/>
            <person name="Li F."/>
            <person name="Xiang J."/>
        </authorList>
    </citation>
    <scope>NUCLEOTIDE SEQUENCE [LARGE SCALE GENOMIC DNA]</scope>
    <source>
        <tissue evidence="2">Muscle</tissue>
    </source>
</reference>
<feature type="coiled-coil region" evidence="1">
    <location>
        <begin position="143"/>
        <end position="170"/>
    </location>
</feature>
<reference evidence="2 3" key="2">
    <citation type="submission" date="2019-01" db="EMBL/GenBank/DDBJ databases">
        <title>The decoding of complex shrimp genome reveals the adaptation for benthos swimmer, frequently molting mechanism and breeding impact on genome.</title>
        <authorList>
            <person name="Sun Y."/>
            <person name="Gao Y."/>
            <person name="Yu Y."/>
        </authorList>
    </citation>
    <scope>NUCLEOTIDE SEQUENCE [LARGE SCALE GENOMIC DNA]</scope>
    <source>
        <tissue evidence="2">Muscle</tissue>
    </source>
</reference>
<accession>A0A3R7MV83</accession>
<feature type="coiled-coil region" evidence="1">
    <location>
        <begin position="200"/>
        <end position="248"/>
    </location>
</feature>
<gene>
    <name evidence="2" type="ORF">C7M84_011164</name>
</gene>
<dbReference type="EMBL" id="QCYY01002412">
    <property type="protein sequence ID" value="ROT70557.1"/>
    <property type="molecule type" value="Genomic_DNA"/>
</dbReference>
<name>A0A3R7MV83_PENVA</name>
<organism evidence="2 3">
    <name type="scientific">Penaeus vannamei</name>
    <name type="common">Whiteleg shrimp</name>
    <name type="synonym">Litopenaeus vannamei</name>
    <dbReference type="NCBI Taxonomy" id="6689"/>
    <lineage>
        <taxon>Eukaryota</taxon>
        <taxon>Metazoa</taxon>
        <taxon>Ecdysozoa</taxon>
        <taxon>Arthropoda</taxon>
        <taxon>Crustacea</taxon>
        <taxon>Multicrustacea</taxon>
        <taxon>Malacostraca</taxon>
        <taxon>Eumalacostraca</taxon>
        <taxon>Eucarida</taxon>
        <taxon>Decapoda</taxon>
        <taxon>Dendrobranchiata</taxon>
        <taxon>Penaeoidea</taxon>
        <taxon>Penaeidae</taxon>
        <taxon>Penaeus</taxon>
    </lineage>
</organism>
<dbReference type="AlphaFoldDB" id="A0A3R7MV83"/>
<dbReference type="Proteomes" id="UP000283509">
    <property type="component" value="Unassembled WGS sequence"/>
</dbReference>
<evidence type="ECO:0000256" key="1">
    <source>
        <dbReference type="SAM" id="Coils"/>
    </source>
</evidence>
<evidence type="ECO:0000313" key="3">
    <source>
        <dbReference type="Proteomes" id="UP000283509"/>
    </source>
</evidence>
<sequence length="310" mass="36022">MDSPGSHSGSGTATPTISSLDVRGLWHGQVVTRGRREPRLKLSEKEKCQLWQRELEIVMANRRKKERLWHQELHKYQVAFLEAEARRSDLYKSLRELNKLACGQDSSAGSGHRIRITFDSLQRFMEEQVRTRLKQVSQVSVQVALLKGDLTKLKSRLEKREEDFLDANAEGNATSQVNYLKKHLEHEEVKTRVEDNGKVLASLRQKLDSNRRKLNRLEEEQQHKGTRLEELKSQAVMLEEDLTRLSSSNSRITSHVNQQNATTRRRLQALKDNSKKPMITVEEYLKLNSKVQMLEKEVKRWSKKADTLRC</sequence>